<reference evidence="1" key="1">
    <citation type="submission" date="2023-01" db="EMBL/GenBank/DDBJ databases">
        <title>Genome assembly of the deep-sea coral Lophelia pertusa.</title>
        <authorList>
            <person name="Herrera S."/>
            <person name="Cordes E."/>
        </authorList>
    </citation>
    <scope>NUCLEOTIDE SEQUENCE</scope>
    <source>
        <strain evidence="1">USNM1676648</strain>
        <tissue evidence="1">Polyp</tissue>
    </source>
</reference>
<dbReference type="InterPro" id="IPR020043">
    <property type="entry name" value="Deacetylase_Atu3266-like"/>
</dbReference>
<dbReference type="SUPFAM" id="SSF51338">
    <property type="entry name" value="Composite domain of metallo-dependent hydrolases"/>
    <property type="match status" value="1"/>
</dbReference>
<dbReference type="PANTHER" id="PTHR42717">
    <property type="entry name" value="DIHYDROOROTASE-RELATED"/>
    <property type="match status" value="1"/>
</dbReference>
<dbReference type="AlphaFoldDB" id="A0A9X0CZ11"/>
<accession>A0A9X0CZ11</accession>
<gene>
    <name evidence="1" type="ORF">OS493_007172</name>
</gene>
<dbReference type="Proteomes" id="UP001163046">
    <property type="component" value="Unassembled WGS sequence"/>
</dbReference>
<dbReference type="EMBL" id="MU826352">
    <property type="protein sequence ID" value="KAJ7380790.1"/>
    <property type="molecule type" value="Genomic_DNA"/>
</dbReference>
<dbReference type="GO" id="GO:0019213">
    <property type="term" value="F:deacetylase activity"/>
    <property type="evidence" value="ECO:0007669"/>
    <property type="project" value="InterPro"/>
</dbReference>
<organism evidence="1 2">
    <name type="scientific">Desmophyllum pertusum</name>
    <dbReference type="NCBI Taxonomy" id="174260"/>
    <lineage>
        <taxon>Eukaryota</taxon>
        <taxon>Metazoa</taxon>
        <taxon>Cnidaria</taxon>
        <taxon>Anthozoa</taxon>
        <taxon>Hexacorallia</taxon>
        <taxon>Scleractinia</taxon>
        <taxon>Caryophylliina</taxon>
        <taxon>Caryophylliidae</taxon>
        <taxon>Desmophyllum</taxon>
    </lineage>
</organism>
<dbReference type="InterPro" id="IPR011059">
    <property type="entry name" value="Metal-dep_hydrolase_composite"/>
</dbReference>
<dbReference type="Gene3D" id="2.30.40.10">
    <property type="entry name" value="Urease, subunit C, domain 1"/>
    <property type="match status" value="1"/>
</dbReference>
<dbReference type="OrthoDB" id="194468at2759"/>
<evidence type="ECO:0008006" key="3">
    <source>
        <dbReference type="Google" id="ProtNLM"/>
    </source>
</evidence>
<evidence type="ECO:0000313" key="1">
    <source>
        <dbReference type="EMBL" id="KAJ7380790.1"/>
    </source>
</evidence>
<comment type="caution">
    <text evidence="1">The sequence shown here is derived from an EMBL/GenBank/DDBJ whole genome shotgun (WGS) entry which is preliminary data.</text>
</comment>
<protein>
    <recommendedName>
        <fullName evidence="3">Dihydroorotase</fullName>
    </recommendedName>
</protein>
<name>A0A9X0CZ11_9CNID</name>
<sequence length="156" mass="16657">MAQDRQEGCLSFDLIIRNGRVLDPASGLDIIADVGVKSRRISSVVPHLEGISGLEEFDASGCIVTAGLIDSHVHVYQHATPLGIDVDETCLARGVTTVVDAGSAGRCNASGKSPVFDIGESELRAASKNIPTDDTIQMIDIDKKPQLLIQVIFWSK</sequence>
<dbReference type="Gene3D" id="3.20.20.140">
    <property type="entry name" value="Metal-dependent hydrolases"/>
    <property type="match status" value="1"/>
</dbReference>
<keyword evidence="2" id="KW-1185">Reference proteome</keyword>
<dbReference type="PANTHER" id="PTHR42717:SF1">
    <property type="entry name" value="IMIDAZOLONEPROPIONASE AND RELATED AMIDOHYDROLASES"/>
    <property type="match status" value="1"/>
</dbReference>
<dbReference type="GO" id="GO:0016810">
    <property type="term" value="F:hydrolase activity, acting on carbon-nitrogen (but not peptide) bonds"/>
    <property type="evidence" value="ECO:0007669"/>
    <property type="project" value="InterPro"/>
</dbReference>
<proteinExistence type="predicted"/>
<evidence type="ECO:0000313" key="2">
    <source>
        <dbReference type="Proteomes" id="UP001163046"/>
    </source>
</evidence>